<dbReference type="Proteomes" id="UP000195521">
    <property type="component" value="Unassembled WGS sequence"/>
</dbReference>
<keyword evidence="2" id="KW-0175">Coiled coil</keyword>
<dbReference type="PROSITE" id="PS50969">
    <property type="entry name" value="FCP1"/>
    <property type="match status" value="1"/>
</dbReference>
<comment type="function">
    <text evidence="1">Essential component of the TIM23 complex, a complex that mediates the translocation of transit peptide-containing proteins across the mitochondrial inner membrane.</text>
</comment>
<sequence>MIASLCLSNLKNNEKKLFHYLSIRCSNSNAGINLAAHKKKKNAEKVTKFSKHTEIKYNNNGRITYQKKKFTSISSLLDKNENGRKVCKNDYFKLMSNIMSPIFVSRNYLKGEDKLEEKKKKKKSVNINSTIKSPIIQFNRDCSIPQFSKLFYMDSRSCCYMKRTFVTSKSANCGNFKEEVKIKMNKVHEVNNRGEVNESSNGGENECTNHSSVAQTSKTFNSCKSDETLNSNKSKKTLRQIYLHKKEREKMIKMYLLLSLLLMPFGQVYMYCIENDISMEELLKMLKEKAEVLENKYNDLLNEFIDKYFPLSNEPLLPDFKDLNYPENLPTLVIDLNYVIAKLEYDRKTGWRVLKRPYADMFFKELSSFYEIVIWSDDNFPVAQEVISKWGIPAIGCLHRDQCSKKKRHYVKDLNRLGRNLDRVVIIDHDAHAFMLQPENGILIKEFNGDVNDKEIFCLIDLLKSFAISTYDISHFLKKYGGGDYNIGKRYMQLKSDTEQKSQRIRSFGKIFHLDSKKTPNGISFNS</sequence>
<dbReference type="GO" id="GO:0005744">
    <property type="term" value="C:TIM23 mitochondrial import inner membrane translocase complex"/>
    <property type="evidence" value="ECO:0007669"/>
    <property type="project" value="UniProtKB-UniRule"/>
</dbReference>
<gene>
    <name evidence="4" type="ORF">PGO_021230</name>
</gene>
<dbReference type="GeneID" id="39745853"/>
<dbReference type="PANTHER" id="PTHR12210">
    <property type="entry name" value="DULLARD PROTEIN PHOSPHATASE"/>
    <property type="match status" value="1"/>
</dbReference>
<protein>
    <recommendedName>
        <fullName evidence="1">Mitochondrial import inner membrane translocase subunit TIM50</fullName>
    </recommendedName>
</protein>
<evidence type="ECO:0000256" key="2">
    <source>
        <dbReference type="SAM" id="Coils"/>
    </source>
</evidence>
<dbReference type="InterPro" id="IPR004274">
    <property type="entry name" value="FCP1_dom"/>
</dbReference>
<evidence type="ECO:0000313" key="5">
    <source>
        <dbReference type="Proteomes" id="UP000195521"/>
    </source>
</evidence>
<feature type="domain" description="FCP1 homology" evidence="3">
    <location>
        <begin position="325"/>
        <end position="466"/>
    </location>
</feature>
<dbReference type="EMBL" id="BDQF01000002">
    <property type="protein sequence ID" value="GAW79153.1"/>
    <property type="molecule type" value="Genomic_DNA"/>
</dbReference>
<dbReference type="RefSeq" id="XP_028541742.1">
    <property type="nucleotide sequence ID" value="XM_028685941.1"/>
</dbReference>
<dbReference type="OrthoDB" id="445750at2759"/>
<name>A0A1Y1JFD3_PLAGO</name>
<dbReference type="Pfam" id="PF03031">
    <property type="entry name" value="NIF"/>
    <property type="match status" value="1"/>
</dbReference>
<evidence type="ECO:0000313" key="4">
    <source>
        <dbReference type="EMBL" id="GAW79153.1"/>
    </source>
</evidence>
<organism evidence="4 5">
    <name type="scientific">Plasmodium gonderi</name>
    <dbReference type="NCBI Taxonomy" id="77519"/>
    <lineage>
        <taxon>Eukaryota</taxon>
        <taxon>Sar</taxon>
        <taxon>Alveolata</taxon>
        <taxon>Apicomplexa</taxon>
        <taxon>Aconoidasida</taxon>
        <taxon>Haemosporida</taxon>
        <taxon>Plasmodiidae</taxon>
        <taxon>Plasmodium</taxon>
        <taxon>Plasmodium (Plasmodium)</taxon>
    </lineage>
</organism>
<dbReference type="InterPro" id="IPR050365">
    <property type="entry name" value="TIM50"/>
</dbReference>
<keyword evidence="1" id="KW-0496">Mitochondrion</keyword>
<comment type="subunit">
    <text evidence="1">Component of the TIM23 complex.</text>
</comment>
<dbReference type="CDD" id="cd07521">
    <property type="entry name" value="HAD_FCP1-like"/>
    <property type="match status" value="1"/>
</dbReference>
<dbReference type="SMART" id="SM00577">
    <property type="entry name" value="CPDc"/>
    <property type="match status" value="1"/>
</dbReference>
<proteinExistence type="inferred from homology"/>
<comment type="subcellular location">
    <subcellularLocation>
        <location evidence="1">Mitochondrion inner membrane</location>
        <topology evidence="1">Single-pass membrane protein</topology>
    </subcellularLocation>
</comment>
<dbReference type="Gene3D" id="3.40.50.1000">
    <property type="entry name" value="HAD superfamily/HAD-like"/>
    <property type="match status" value="1"/>
</dbReference>
<dbReference type="AlphaFoldDB" id="A0A1Y1JFD3"/>
<keyword evidence="1" id="KW-0653">Protein transport</keyword>
<dbReference type="InterPro" id="IPR023214">
    <property type="entry name" value="HAD_sf"/>
</dbReference>
<comment type="caution">
    <text evidence="4">The sequence shown here is derived from an EMBL/GenBank/DDBJ whole genome shotgun (WGS) entry which is preliminary data.</text>
</comment>
<evidence type="ECO:0000259" key="3">
    <source>
        <dbReference type="PROSITE" id="PS50969"/>
    </source>
</evidence>
<dbReference type="InterPro" id="IPR036412">
    <property type="entry name" value="HAD-like_sf"/>
</dbReference>
<keyword evidence="1" id="KW-0811">Translocation</keyword>
<dbReference type="OMA" id="REKMIKM"/>
<keyword evidence="1" id="KW-0813">Transport</keyword>
<keyword evidence="1" id="KW-0809">Transit peptide</keyword>
<feature type="coiled-coil region" evidence="2">
    <location>
        <begin position="276"/>
        <end position="303"/>
    </location>
</feature>
<dbReference type="SUPFAM" id="SSF56784">
    <property type="entry name" value="HAD-like"/>
    <property type="match status" value="1"/>
</dbReference>
<accession>A0A1Y1JFD3</accession>
<dbReference type="GO" id="GO:0015031">
    <property type="term" value="P:protein transport"/>
    <property type="evidence" value="ECO:0007669"/>
    <property type="project" value="UniProtKB-KW"/>
</dbReference>
<comment type="similarity">
    <text evidence="1">Belongs to the TIM50 family.</text>
</comment>
<reference evidence="5" key="1">
    <citation type="submission" date="2017-04" db="EMBL/GenBank/DDBJ databases">
        <title>Plasmodium gonderi genome.</title>
        <authorList>
            <person name="Arisue N."/>
            <person name="Honma H."/>
            <person name="Kawai S."/>
            <person name="Tougan T."/>
            <person name="Tanabe K."/>
            <person name="Horii T."/>
        </authorList>
    </citation>
    <scope>NUCLEOTIDE SEQUENCE [LARGE SCALE GENOMIC DNA]</scope>
    <source>
        <strain evidence="5">ATCC 30045</strain>
    </source>
</reference>
<keyword evidence="5" id="KW-1185">Reference proteome</keyword>
<evidence type="ECO:0000256" key="1">
    <source>
        <dbReference type="RuleBase" id="RU365079"/>
    </source>
</evidence>